<proteinExistence type="inferred from homology"/>
<comment type="similarity">
    <text evidence="1">Belongs to the NAD(P)H dehydrogenase (quinone) family.</text>
</comment>
<reference evidence="4 5" key="1">
    <citation type="submission" date="2020-01" db="EMBL/GenBank/DDBJ databases">
        <title>Sulfitobacter sediminilitoris sp. nov., isolated from a tidal flat.</title>
        <authorList>
            <person name="Park S."/>
            <person name="Yoon J.-H."/>
        </authorList>
    </citation>
    <scope>NUCLEOTIDE SEQUENCE [LARGE SCALE GENOMIC DNA]</scope>
    <source>
        <strain evidence="4 5">JBTF-M27</strain>
    </source>
</reference>
<evidence type="ECO:0000313" key="5">
    <source>
        <dbReference type="Proteomes" id="UP000468591"/>
    </source>
</evidence>
<dbReference type="InterPro" id="IPR051545">
    <property type="entry name" value="NAD(P)H_dehydrogenase_qn"/>
</dbReference>
<dbReference type="GO" id="GO:0003955">
    <property type="term" value="F:NAD(P)H dehydrogenase (quinone) activity"/>
    <property type="evidence" value="ECO:0007669"/>
    <property type="project" value="TreeGrafter"/>
</dbReference>
<dbReference type="PANTHER" id="PTHR10204">
    <property type="entry name" value="NAD P H OXIDOREDUCTASE-RELATED"/>
    <property type="match status" value="1"/>
</dbReference>
<dbReference type="Pfam" id="PF02525">
    <property type="entry name" value="Flavodoxin_2"/>
    <property type="match status" value="1"/>
</dbReference>
<dbReference type="Proteomes" id="UP000468591">
    <property type="component" value="Unassembled WGS sequence"/>
</dbReference>
<protein>
    <submittedName>
        <fullName evidence="4">NAD(P)H oxidoreductase</fullName>
        <ecNumber evidence="4">1.6.99.-</ecNumber>
    </submittedName>
</protein>
<dbReference type="AlphaFoldDB" id="A0A6P0CCV1"/>
<dbReference type="SUPFAM" id="SSF52218">
    <property type="entry name" value="Flavoproteins"/>
    <property type="match status" value="1"/>
</dbReference>
<accession>A0A6P0CCV1</accession>
<dbReference type="Gene3D" id="3.40.50.360">
    <property type="match status" value="1"/>
</dbReference>
<evidence type="ECO:0000259" key="3">
    <source>
        <dbReference type="Pfam" id="PF02525"/>
    </source>
</evidence>
<dbReference type="EMBL" id="JAABNT010000004">
    <property type="protein sequence ID" value="NEK22303.1"/>
    <property type="molecule type" value="Genomic_DNA"/>
</dbReference>
<evidence type="ECO:0000313" key="4">
    <source>
        <dbReference type="EMBL" id="NEK22303.1"/>
    </source>
</evidence>
<dbReference type="InterPro" id="IPR003680">
    <property type="entry name" value="Flavodoxin_fold"/>
</dbReference>
<dbReference type="RefSeq" id="WP_164353244.1">
    <property type="nucleotide sequence ID" value="NZ_JAABNT010000004.1"/>
</dbReference>
<gene>
    <name evidence="4" type="ORF">GV827_07805</name>
</gene>
<keyword evidence="2 4" id="KW-0560">Oxidoreductase</keyword>
<sequence length="189" mass="21106">MNVLVVFDHPRRKSLSGAVLEQFVLGLEESGNTPEIADLHAERFDPRMPVEDEPNLSGGAQSYTEAVQREQARVERNDAVAFIFPVWWWSLPATTKGWIDRVWNADWAYGKQKLTLDRALLVGLAATGSASFKKRGYTTAMETQLVVGVMNFCGITNARLELLHDTLEGDDERQALLVKARALGRTFAD</sequence>
<dbReference type="PANTHER" id="PTHR10204:SF34">
    <property type="entry name" value="NAD(P)H DEHYDROGENASE [QUINONE] 1 ISOFORM 1"/>
    <property type="match status" value="1"/>
</dbReference>
<name>A0A6P0CCV1_9RHOB</name>
<evidence type="ECO:0000256" key="1">
    <source>
        <dbReference type="ARBA" id="ARBA00006252"/>
    </source>
</evidence>
<organism evidence="4 5">
    <name type="scientific">Sulfitobacter sediminilitoris</name>
    <dbReference type="NCBI Taxonomy" id="2698830"/>
    <lineage>
        <taxon>Bacteria</taxon>
        <taxon>Pseudomonadati</taxon>
        <taxon>Pseudomonadota</taxon>
        <taxon>Alphaproteobacteria</taxon>
        <taxon>Rhodobacterales</taxon>
        <taxon>Roseobacteraceae</taxon>
        <taxon>Sulfitobacter</taxon>
    </lineage>
</organism>
<dbReference type="GO" id="GO:0005829">
    <property type="term" value="C:cytosol"/>
    <property type="evidence" value="ECO:0007669"/>
    <property type="project" value="TreeGrafter"/>
</dbReference>
<feature type="domain" description="Flavodoxin-like fold" evidence="3">
    <location>
        <begin position="1"/>
        <end position="180"/>
    </location>
</feature>
<keyword evidence="5" id="KW-1185">Reference proteome</keyword>
<comment type="caution">
    <text evidence="4">The sequence shown here is derived from an EMBL/GenBank/DDBJ whole genome shotgun (WGS) entry which is preliminary data.</text>
</comment>
<dbReference type="InterPro" id="IPR029039">
    <property type="entry name" value="Flavoprotein-like_sf"/>
</dbReference>
<evidence type="ECO:0000256" key="2">
    <source>
        <dbReference type="ARBA" id="ARBA00023002"/>
    </source>
</evidence>
<dbReference type="EC" id="1.6.99.-" evidence="4"/>
<dbReference type="NCBIfam" id="NF007280">
    <property type="entry name" value="PRK09739.1"/>
    <property type="match status" value="1"/>
</dbReference>